<reference evidence="1 2" key="1">
    <citation type="submission" date="2017-10" db="EMBL/GenBank/DDBJ databases">
        <title>Comparative genomics in systemic dimorphic fungi from Ajellomycetaceae.</title>
        <authorList>
            <person name="Munoz J.F."/>
            <person name="Mcewen J.G."/>
            <person name="Clay O.K."/>
            <person name="Cuomo C.A."/>
        </authorList>
    </citation>
    <scope>NUCLEOTIDE SEQUENCE [LARGE SCALE GENOMIC DNA]</scope>
    <source>
        <strain evidence="1 2">UAMH4076</strain>
    </source>
</reference>
<evidence type="ECO:0000313" key="1">
    <source>
        <dbReference type="EMBL" id="PGH31606.1"/>
    </source>
</evidence>
<dbReference type="AlphaFoldDB" id="A0A2B7ZCB5"/>
<accession>A0A2B7ZCB5</accession>
<protein>
    <submittedName>
        <fullName evidence="1">Uncharacterized protein</fullName>
    </submittedName>
</protein>
<gene>
    <name evidence="1" type="ORF">GX50_05596</name>
</gene>
<comment type="caution">
    <text evidence="1">The sequence shown here is derived from an EMBL/GenBank/DDBJ whole genome shotgun (WGS) entry which is preliminary data.</text>
</comment>
<proteinExistence type="predicted"/>
<dbReference type="STRING" id="73230.A0A2B7ZCB5"/>
<evidence type="ECO:0000313" key="2">
    <source>
        <dbReference type="Proteomes" id="UP000226031"/>
    </source>
</evidence>
<sequence>MSGDVGIHGDFPHGPTDVDEEWNLIPGEKLEGLVIPLLNSNEGTEILVRKLTGGENSLFSPGSGPGPTALKMFESTLYILDTDQLRRIMKIQKSMGVLGVGVLVELTLEWKGKVIHALHGDVELEMVEVWVGWRT</sequence>
<organism evidence="1 2">
    <name type="scientific">[Emmonsia] crescens</name>
    <dbReference type="NCBI Taxonomy" id="73230"/>
    <lineage>
        <taxon>Eukaryota</taxon>
        <taxon>Fungi</taxon>
        <taxon>Dikarya</taxon>
        <taxon>Ascomycota</taxon>
        <taxon>Pezizomycotina</taxon>
        <taxon>Eurotiomycetes</taxon>
        <taxon>Eurotiomycetidae</taxon>
        <taxon>Onygenales</taxon>
        <taxon>Ajellomycetaceae</taxon>
        <taxon>Emergomyces</taxon>
    </lineage>
</organism>
<name>A0A2B7ZCB5_9EURO</name>
<keyword evidence="2" id="KW-1185">Reference proteome</keyword>
<dbReference type="Proteomes" id="UP000226031">
    <property type="component" value="Unassembled WGS sequence"/>
</dbReference>
<dbReference type="EMBL" id="PDND01000121">
    <property type="protein sequence ID" value="PGH31606.1"/>
    <property type="molecule type" value="Genomic_DNA"/>
</dbReference>